<protein>
    <submittedName>
        <fullName evidence="3">Uncharacterized protein</fullName>
    </submittedName>
</protein>
<proteinExistence type="predicted"/>
<sequence>MSQIDEHSKYRCDLESSTFSDKPSHIQGSMEPLKSGDIIEPVEEAKKIGQDSIGAEALKISLPEEDVKQKEMMVESSNNDLESMKCLTLEMEGKIQTLQLKNEQLTSEIHDFMECLKQTQGDLEEAKKLIEHYDENLNMLKKENFHLSQENISLKAANDNVLLNNEILPKQLPQSLGKSKSPAGELNITDMVRQLEKKKTNGSGSNTDDMEKDVEGDSEVVFNFKLETMPGVSENIPTVDLSLKLKNSELANAALHSKLKREEEDFFKREQALIHGYTAEIEGLKYELAKMKSKVDTPAKTRPQRNKRKLPGLDMSVCSVTSESLCDGAEGSGVSRTLSLEEVTATDKQPVEVLSNEMASLQAELYSLHAAYRKLQ</sequence>
<reference evidence="3 4" key="1">
    <citation type="submission" date="2024-04" db="EMBL/GenBank/DDBJ databases">
        <authorList>
            <consortium name="Genoscope - CEA"/>
            <person name="William W."/>
        </authorList>
    </citation>
    <scope>NUCLEOTIDE SEQUENCE [LARGE SCALE GENOMIC DNA]</scope>
</reference>
<evidence type="ECO:0000256" key="2">
    <source>
        <dbReference type="SAM" id="MobiDB-lite"/>
    </source>
</evidence>
<organism evidence="3 4">
    <name type="scientific">Lymnaea stagnalis</name>
    <name type="common">Great pond snail</name>
    <name type="synonym">Helix stagnalis</name>
    <dbReference type="NCBI Taxonomy" id="6523"/>
    <lineage>
        <taxon>Eukaryota</taxon>
        <taxon>Metazoa</taxon>
        <taxon>Spiralia</taxon>
        <taxon>Lophotrochozoa</taxon>
        <taxon>Mollusca</taxon>
        <taxon>Gastropoda</taxon>
        <taxon>Heterobranchia</taxon>
        <taxon>Euthyneura</taxon>
        <taxon>Panpulmonata</taxon>
        <taxon>Hygrophila</taxon>
        <taxon>Lymnaeoidea</taxon>
        <taxon>Lymnaeidae</taxon>
        <taxon>Lymnaea</taxon>
    </lineage>
</organism>
<evidence type="ECO:0000313" key="3">
    <source>
        <dbReference type="EMBL" id="CAL1537471.1"/>
    </source>
</evidence>
<gene>
    <name evidence="3" type="ORF">GSLYS_00011384001</name>
</gene>
<keyword evidence="4" id="KW-1185">Reference proteome</keyword>
<feature type="non-terminal residue" evidence="3">
    <location>
        <position position="376"/>
    </location>
</feature>
<accession>A0AAV2HTN8</accession>
<feature type="coiled-coil region" evidence="1">
    <location>
        <begin position="88"/>
        <end position="150"/>
    </location>
</feature>
<evidence type="ECO:0000313" key="4">
    <source>
        <dbReference type="Proteomes" id="UP001497497"/>
    </source>
</evidence>
<dbReference type="Proteomes" id="UP001497497">
    <property type="component" value="Unassembled WGS sequence"/>
</dbReference>
<keyword evidence="1" id="KW-0175">Coiled coil</keyword>
<feature type="region of interest" description="Disordered" evidence="2">
    <location>
        <begin position="1"/>
        <end position="40"/>
    </location>
</feature>
<evidence type="ECO:0000256" key="1">
    <source>
        <dbReference type="SAM" id="Coils"/>
    </source>
</evidence>
<feature type="compositionally biased region" description="Basic and acidic residues" evidence="2">
    <location>
        <begin position="1"/>
        <end position="14"/>
    </location>
</feature>
<comment type="caution">
    <text evidence="3">The sequence shown here is derived from an EMBL/GenBank/DDBJ whole genome shotgun (WGS) entry which is preliminary data.</text>
</comment>
<dbReference type="EMBL" id="CAXITT010000263">
    <property type="protein sequence ID" value="CAL1537471.1"/>
    <property type="molecule type" value="Genomic_DNA"/>
</dbReference>
<name>A0AAV2HTN8_LYMST</name>
<dbReference type="AlphaFoldDB" id="A0AAV2HTN8"/>